<dbReference type="InterPro" id="IPR025966">
    <property type="entry name" value="OppC_N"/>
</dbReference>
<keyword evidence="5 8" id="KW-1133">Transmembrane helix</keyword>
<evidence type="ECO:0000256" key="5">
    <source>
        <dbReference type="ARBA" id="ARBA00022989"/>
    </source>
</evidence>
<evidence type="ECO:0000256" key="8">
    <source>
        <dbReference type="RuleBase" id="RU363032"/>
    </source>
</evidence>
<dbReference type="InterPro" id="IPR053385">
    <property type="entry name" value="ABC_transport_permease"/>
</dbReference>
<name>A0A845QJB4_9FIRM</name>
<evidence type="ECO:0000256" key="4">
    <source>
        <dbReference type="ARBA" id="ARBA00022692"/>
    </source>
</evidence>
<feature type="domain" description="ABC transmembrane type-1" evidence="9">
    <location>
        <begin position="87"/>
        <end position="276"/>
    </location>
</feature>
<dbReference type="InterPro" id="IPR035906">
    <property type="entry name" value="MetI-like_sf"/>
</dbReference>
<dbReference type="Pfam" id="PF00528">
    <property type="entry name" value="BPD_transp_1"/>
    <property type="match status" value="1"/>
</dbReference>
<organism evidence="10 11">
    <name type="scientific">Anaerotruncus colihominis</name>
    <dbReference type="NCBI Taxonomy" id="169435"/>
    <lineage>
        <taxon>Bacteria</taxon>
        <taxon>Bacillati</taxon>
        <taxon>Bacillota</taxon>
        <taxon>Clostridia</taxon>
        <taxon>Eubacteriales</taxon>
        <taxon>Oscillospiraceae</taxon>
        <taxon>Anaerotruncus</taxon>
    </lineage>
</organism>
<dbReference type="Proteomes" id="UP000446866">
    <property type="component" value="Unassembled WGS sequence"/>
</dbReference>
<dbReference type="RefSeq" id="WP_160201474.1">
    <property type="nucleotide sequence ID" value="NZ_QXWK01000010.1"/>
</dbReference>
<feature type="transmembrane region" description="Helical" evidence="8">
    <location>
        <begin position="91"/>
        <end position="115"/>
    </location>
</feature>
<comment type="similarity">
    <text evidence="7">Belongs to the binding-protein-dependent transport system permease family. OppBC subfamily.</text>
</comment>
<evidence type="ECO:0000256" key="2">
    <source>
        <dbReference type="ARBA" id="ARBA00022448"/>
    </source>
</evidence>
<dbReference type="EMBL" id="QXWK01000010">
    <property type="protein sequence ID" value="NBH61191.1"/>
    <property type="molecule type" value="Genomic_DNA"/>
</dbReference>
<dbReference type="Gene3D" id="1.10.3720.10">
    <property type="entry name" value="MetI-like"/>
    <property type="match status" value="1"/>
</dbReference>
<feature type="transmembrane region" description="Helical" evidence="8">
    <location>
        <begin position="253"/>
        <end position="275"/>
    </location>
</feature>
<dbReference type="SUPFAM" id="SSF161098">
    <property type="entry name" value="MetI-like"/>
    <property type="match status" value="1"/>
</dbReference>
<dbReference type="AlphaFoldDB" id="A0A845QJB4"/>
<accession>A0A845QJB4</accession>
<dbReference type="CDD" id="cd06261">
    <property type="entry name" value="TM_PBP2"/>
    <property type="match status" value="1"/>
</dbReference>
<evidence type="ECO:0000256" key="1">
    <source>
        <dbReference type="ARBA" id="ARBA00004651"/>
    </source>
</evidence>
<sequence length="286" mass="31214">MKKKVEILEMACVKQNRWRKMLGQFQIKIGLTIVSIFVVIAILAPIIAPNDPFLVDVAQKLEGPSATYWLGTDQLGRCIVSRLIWGTRNSLLYSTIVLFITLLVGVPIGLISGYVGGKVDLFIMRVIDIFMAMPSFIVALAIAGTLGANGKNLVLAMSFVYWAGYARLVRSLTMQVKEQNYMMALKAGGCKQGQIIFKHILRNIAPSIIALAAMEIGTIILAIAGFSFIGLGVQPPTPEWGIMLSDSKNYIQTFPQLMVYPGIVIVIVVMAFNLLGEGMKNGISGQ</sequence>
<comment type="caution">
    <text evidence="10">The sequence shown here is derived from an EMBL/GenBank/DDBJ whole genome shotgun (WGS) entry which is preliminary data.</text>
</comment>
<gene>
    <name evidence="10" type="ORF">D0435_05935</name>
</gene>
<dbReference type="GO" id="GO:0005886">
    <property type="term" value="C:plasma membrane"/>
    <property type="evidence" value="ECO:0007669"/>
    <property type="project" value="UniProtKB-SubCell"/>
</dbReference>
<keyword evidence="11" id="KW-1185">Reference proteome</keyword>
<feature type="transmembrane region" description="Helical" evidence="8">
    <location>
        <begin position="208"/>
        <end position="233"/>
    </location>
</feature>
<keyword evidence="6 8" id="KW-0472">Membrane</keyword>
<evidence type="ECO:0000256" key="6">
    <source>
        <dbReference type="ARBA" id="ARBA00023136"/>
    </source>
</evidence>
<dbReference type="GO" id="GO:0055085">
    <property type="term" value="P:transmembrane transport"/>
    <property type="evidence" value="ECO:0007669"/>
    <property type="project" value="InterPro"/>
</dbReference>
<evidence type="ECO:0000313" key="11">
    <source>
        <dbReference type="Proteomes" id="UP000446866"/>
    </source>
</evidence>
<keyword evidence="4 8" id="KW-0812">Transmembrane</keyword>
<keyword evidence="3" id="KW-1003">Cell membrane</keyword>
<dbReference type="NCBIfam" id="NF045474">
    <property type="entry name" value="Opp2C"/>
    <property type="match status" value="1"/>
</dbReference>
<dbReference type="Pfam" id="PF12911">
    <property type="entry name" value="OppC_N"/>
    <property type="match status" value="1"/>
</dbReference>
<protein>
    <submittedName>
        <fullName evidence="10">ABC transporter permease subunit</fullName>
    </submittedName>
</protein>
<dbReference type="InterPro" id="IPR050366">
    <property type="entry name" value="BP-dependent_transpt_permease"/>
</dbReference>
<keyword evidence="2 8" id="KW-0813">Transport</keyword>
<evidence type="ECO:0000259" key="9">
    <source>
        <dbReference type="PROSITE" id="PS50928"/>
    </source>
</evidence>
<comment type="subcellular location">
    <subcellularLocation>
        <location evidence="1 8">Cell membrane</location>
        <topology evidence="1 8">Multi-pass membrane protein</topology>
    </subcellularLocation>
</comment>
<evidence type="ECO:0000313" key="10">
    <source>
        <dbReference type="EMBL" id="NBH61191.1"/>
    </source>
</evidence>
<feature type="transmembrane region" description="Helical" evidence="8">
    <location>
        <begin position="127"/>
        <end position="147"/>
    </location>
</feature>
<reference evidence="10 11" key="1">
    <citation type="submission" date="2018-08" db="EMBL/GenBank/DDBJ databases">
        <title>Murine metabolic-syndrome-specific gut microbial biobank.</title>
        <authorList>
            <person name="Liu C."/>
        </authorList>
    </citation>
    <scope>NUCLEOTIDE SEQUENCE [LARGE SCALE GENOMIC DNA]</scope>
    <source>
        <strain evidence="10 11">28</strain>
    </source>
</reference>
<dbReference type="PANTHER" id="PTHR43386">
    <property type="entry name" value="OLIGOPEPTIDE TRANSPORT SYSTEM PERMEASE PROTEIN APPC"/>
    <property type="match status" value="1"/>
</dbReference>
<feature type="transmembrane region" description="Helical" evidence="8">
    <location>
        <begin position="153"/>
        <end position="173"/>
    </location>
</feature>
<proteinExistence type="inferred from homology"/>
<dbReference type="PROSITE" id="PS50928">
    <property type="entry name" value="ABC_TM1"/>
    <property type="match status" value="1"/>
</dbReference>
<dbReference type="PANTHER" id="PTHR43386:SF1">
    <property type="entry name" value="D,D-DIPEPTIDE TRANSPORT SYSTEM PERMEASE PROTEIN DDPC-RELATED"/>
    <property type="match status" value="1"/>
</dbReference>
<dbReference type="InterPro" id="IPR000515">
    <property type="entry name" value="MetI-like"/>
</dbReference>
<evidence type="ECO:0000256" key="3">
    <source>
        <dbReference type="ARBA" id="ARBA00022475"/>
    </source>
</evidence>
<feature type="transmembrane region" description="Helical" evidence="8">
    <location>
        <begin position="27"/>
        <end position="48"/>
    </location>
</feature>
<evidence type="ECO:0000256" key="7">
    <source>
        <dbReference type="ARBA" id="ARBA00024202"/>
    </source>
</evidence>